<feature type="transmembrane region" description="Helical" evidence="1">
    <location>
        <begin position="15"/>
        <end position="35"/>
    </location>
</feature>
<dbReference type="Proteomes" id="UP000677875">
    <property type="component" value="Unassembled WGS sequence"/>
</dbReference>
<reference evidence="2" key="1">
    <citation type="submission" date="2021-04" db="EMBL/GenBank/DDBJ databases">
        <title>Genome seq and assembly of Streptomyces sp. RG38.</title>
        <authorList>
            <person name="Chhetri G."/>
        </authorList>
    </citation>
    <scope>NUCLEOTIDE SEQUENCE</scope>
    <source>
        <strain evidence="2">RG38</strain>
    </source>
</reference>
<protein>
    <submittedName>
        <fullName evidence="2">Uncharacterized protein</fullName>
    </submittedName>
</protein>
<keyword evidence="3" id="KW-1185">Reference proteome</keyword>
<comment type="caution">
    <text evidence="2">The sequence shown here is derived from an EMBL/GenBank/DDBJ whole genome shotgun (WGS) entry which is preliminary data.</text>
</comment>
<dbReference type="EMBL" id="JAGPNL010000006">
    <property type="protein sequence ID" value="MBQ0829258.1"/>
    <property type="molecule type" value="Genomic_DNA"/>
</dbReference>
<keyword evidence="1" id="KW-0472">Membrane</keyword>
<evidence type="ECO:0000256" key="1">
    <source>
        <dbReference type="SAM" id="Phobius"/>
    </source>
</evidence>
<accession>A0A941B971</accession>
<keyword evidence="1" id="KW-1133">Transmembrane helix</keyword>
<evidence type="ECO:0000313" key="3">
    <source>
        <dbReference type="Proteomes" id="UP000677875"/>
    </source>
</evidence>
<proteinExistence type="predicted"/>
<name>A0A941B971_9ACTN</name>
<keyword evidence="1" id="KW-0812">Transmembrane</keyword>
<evidence type="ECO:0000313" key="2">
    <source>
        <dbReference type="EMBL" id="MBQ0829258.1"/>
    </source>
</evidence>
<organism evidence="2 3">
    <name type="scientific">Streptomyces tagetis</name>
    <dbReference type="NCBI Taxonomy" id="2820809"/>
    <lineage>
        <taxon>Bacteria</taxon>
        <taxon>Bacillati</taxon>
        <taxon>Actinomycetota</taxon>
        <taxon>Actinomycetes</taxon>
        <taxon>Kitasatosporales</taxon>
        <taxon>Streptomycetaceae</taxon>
        <taxon>Streptomyces</taxon>
    </lineage>
</organism>
<gene>
    <name evidence="2" type="ORF">J5Y05_22600</name>
</gene>
<dbReference type="AlphaFoldDB" id="A0A941B971"/>
<sequence length="138" mass="14287">MDTTSRKAALKKATFPAIVGLLLVGWITYIVVAIANEPEKAAAPSAAALTEDIAQALADGDAGALREHLSAQAGDGYAEALVDRFSALPGTPGVTREGTGDHPFAAIRQGGHCLGFDLRKTDDGWVMDAVPRLQGCEG</sequence>
<dbReference type="RefSeq" id="WP_210874865.1">
    <property type="nucleotide sequence ID" value="NZ_JAGPNL010000006.1"/>
</dbReference>